<evidence type="ECO:0000313" key="18">
    <source>
        <dbReference type="EMBL" id="MBE9070256.1"/>
    </source>
</evidence>
<keyword evidence="10 16" id="KW-0663">Pyridoxal phosphate</keyword>
<evidence type="ECO:0000256" key="10">
    <source>
        <dbReference type="ARBA" id="ARBA00022898"/>
    </source>
</evidence>
<comment type="pathway">
    <text evidence="5 17">Amino-acid biosynthesis; L-leucine biosynthesis; L-leucine from 3-methyl-2-oxobutanoate: step 4/4.</text>
</comment>
<comment type="pathway">
    <text evidence="3 17">Amino-acid biosynthesis; L-isoleucine biosynthesis; L-isoleucine from 2-oxobutanoate: step 4/4.</text>
</comment>
<evidence type="ECO:0000313" key="19">
    <source>
        <dbReference type="Proteomes" id="UP000615026"/>
    </source>
</evidence>
<dbReference type="NCBIfam" id="NF005146">
    <property type="entry name" value="PRK06606.1"/>
    <property type="match status" value="1"/>
</dbReference>
<comment type="catalytic activity">
    <reaction evidence="12 17">
        <text>L-valine + 2-oxoglutarate = 3-methyl-2-oxobutanoate + L-glutamate</text>
        <dbReference type="Rhea" id="RHEA:24813"/>
        <dbReference type="ChEBI" id="CHEBI:11851"/>
        <dbReference type="ChEBI" id="CHEBI:16810"/>
        <dbReference type="ChEBI" id="CHEBI:29985"/>
        <dbReference type="ChEBI" id="CHEBI:57762"/>
        <dbReference type="EC" id="2.6.1.42"/>
    </reaction>
</comment>
<evidence type="ECO:0000256" key="12">
    <source>
        <dbReference type="ARBA" id="ARBA00048212"/>
    </source>
</evidence>
<dbReference type="Proteomes" id="UP000615026">
    <property type="component" value="Unassembled WGS sequence"/>
</dbReference>
<keyword evidence="19" id="KW-1185">Reference proteome</keyword>
<evidence type="ECO:0000256" key="4">
    <source>
        <dbReference type="ARBA" id="ARBA00004931"/>
    </source>
</evidence>
<evidence type="ECO:0000256" key="14">
    <source>
        <dbReference type="ARBA" id="ARBA00049229"/>
    </source>
</evidence>
<dbReference type="AlphaFoldDB" id="A0A928ZZF5"/>
<dbReference type="EC" id="2.6.1.42" evidence="17"/>
<dbReference type="InterPro" id="IPR043132">
    <property type="entry name" value="BCAT-like_C"/>
</dbReference>
<dbReference type="InterPro" id="IPR018300">
    <property type="entry name" value="Aminotrans_IV_CS"/>
</dbReference>
<dbReference type="SUPFAM" id="SSF56752">
    <property type="entry name" value="D-aminoacid aminotransferase-like PLP-dependent enzymes"/>
    <property type="match status" value="1"/>
</dbReference>
<proteinExistence type="inferred from homology"/>
<comment type="cofactor">
    <cofactor evidence="1 16">
        <name>pyridoxal 5'-phosphate</name>
        <dbReference type="ChEBI" id="CHEBI:597326"/>
    </cofactor>
</comment>
<dbReference type="InterPro" id="IPR001544">
    <property type="entry name" value="Aminotrans_IV"/>
</dbReference>
<dbReference type="InterPro" id="IPR036038">
    <property type="entry name" value="Aminotransferase-like"/>
</dbReference>
<dbReference type="GO" id="GO:0009082">
    <property type="term" value="P:branched-chain amino acid biosynthetic process"/>
    <property type="evidence" value="ECO:0007669"/>
    <property type="project" value="UniProtKB-KW"/>
</dbReference>
<evidence type="ECO:0000256" key="9">
    <source>
        <dbReference type="ARBA" id="ARBA00022679"/>
    </source>
</evidence>
<evidence type="ECO:0000256" key="6">
    <source>
        <dbReference type="ARBA" id="ARBA00009320"/>
    </source>
</evidence>
<keyword evidence="7 17" id="KW-0032">Aminotransferase</keyword>
<sequence length="324" mass="35922">MTTTTLKNAPNSQEQAATFLSQAYLQGRFLPFKDANISIATHALHYGTGVLGGIRALPNPSVPNQILIFRLDAHCQRLCNSAKYLGYAIDPADLKTTLIEFVCRNRPTEPFYIRPLIYTAGLGVAPRLHDIEKDLIIYGIPMGDYLKKKTVRCRISSWSRQRDLSQPLRAKTTAAYIASALAKTEAIESGFDEAILLNSHGKISEASAMNLFIVRQGQLITPSIEQDILEGITRDSLLTVARDLGIPTVERPVDKSELMIADEIFLCGTAAQIVPVASVENYTLPEQRPVTQQLQQCLREIMQGKNSSYTSWLTQIDYGQVHSV</sequence>
<evidence type="ECO:0000256" key="8">
    <source>
        <dbReference type="ARBA" id="ARBA00022605"/>
    </source>
</evidence>
<comment type="function">
    <text evidence="2 17">Acts on leucine, isoleucine and valine.</text>
</comment>
<evidence type="ECO:0000256" key="2">
    <source>
        <dbReference type="ARBA" id="ARBA00003109"/>
    </source>
</evidence>
<keyword evidence="11 17" id="KW-0100">Branched-chain amino acid biosynthesis</keyword>
<dbReference type="PROSITE" id="PS00770">
    <property type="entry name" value="AA_TRANSFER_CLASS_4"/>
    <property type="match status" value="1"/>
</dbReference>
<dbReference type="Pfam" id="PF01063">
    <property type="entry name" value="Aminotran_4"/>
    <property type="match status" value="1"/>
</dbReference>
<keyword evidence="9 17" id="KW-0808">Transferase</keyword>
<comment type="catalytic activity">
    <reaction evidence="13 17">
        <text>L-isoleucine + 2-oxoglutarate = (S)-3-methyl-2-oxopentanoate + L-glutamate</text>
        <dbReference type="Rhea" id="RHEA:24801"/>
        <dbReference type="ChEBI" id="CHEBI:16810"/>
        <dbReference type="ChEBI" id="CHEBI:29985"/>
        <dbReference type="ChEBI" id="CHEBI:35146"/>
        <dbReference type="ChEBI" id="CHEBI:58045"/>
        <dbReference type="EC" id="2.6.1.42"/>
    </reaction>
</comment>
<dbReference type="Gene3D" id="3.20.10.10">
    <property type="entry name" value="D-amino Acid Aminotransferase, subunit A, domain 2"/>
    <property type="match status" value="1"/>
</dbReference>
<evidence type="ECO:0000256" key="15">
    <source>
        <dbReference type="RuleBase" id="RU004106"/>
    </source>
</evidence>
<evidence type="ECO:0000256" key="17">
    <source>
        <dbReference type="RuleBase" id="RU364094"/>
    </source>
</evidence>
<evidence type="ECO:0000256" key="1">
    <source>
        <dbReference type="ARBA" id="ARBA00001933"/>
    </source>
</evidence>
<dbReference type="CDD" id="cd01557">
    <property type="entry name" value="BCAT_beta_family"/>
    <property type="match status" value="1"/>
</dbReference>
<dbReference type="PANTHER" id="PTHR42743">
    <property type="entry name" value="AMINO-ACID AMINOTRANSFERASE"/>
    <property type="match status" value="1"/>
</dbReference>
<evidence type="ECO:0000256" key="7">
    <source>
        <dbReference type="ARBA" id="ARBA00022576"/>
    </source>
</evidence>
<evidence type="ECO:0000256" key="3">
    <source>
        <dbReference type="ARBA" id="ARBA00004824"/>
    </source>
</evidence>
<dbReference type="GO" id="GO:0008652">
    <property type="term" value="P:amino acid biosynthetic process"/>
    <property type="evidence" value="ECO:0007669"/>
    <property type="project" value="UniProtKB-KW"/>
</dbReference>
<dbReference type="PANTHER" id="PTHR42743:SF4">
    <property type="entry name" value="BRANCHED-CHAIN-AMINO-ACID AMINOTRANSFERASE-RELATED"/>
    <property type="match status" value="1"/>
</dbReference>
<dbReference type="InterPro" id="IPR033939">
    <property type="entry name" value="BCAT_family"/>
</dbReference>
<dbReference type="InterPro" id="IPR050571">
    <property type="entry name" value="Class-IV_PLP-Dep_Aminotrnsfr"/>
</dbReference>
<comment type="pathway">
    <text evidence="4 17">Amino-acid biosynthesis; L-valine biosynthesis; L-valine from pyruvate: step 4/4.</text>
</comment>
<reference evidence="18" key="1">
    <citation type="submission" date="2020-10" db="EMBL/GenBank/DDBJ databases">
        <authorList>
            <person name="Castelo-Branco R."/>
            <person name="Eusebio N."/>
            <person name="Adriana R."/>
            <person name="Vieira A."/>
            <person name="Brugerolle De Fraissinette N."/>
            <person name="Rezende De Castro R."/>
            <person name="Schneider M.P."/>
            <person name="Vasconcelos V."/>
            <person name="Leao P.N."/>
        </authorList>
    </citation>
    <scope>NUCLEOTIDE SEQUENCE</scope>
    <source>
        <strain evidence="18">LEGE 11479</strain>
    </source>
</reference>
<dbReference type="InterPro" id="IPR005785">
    <property type="entry name" value="B_amino_transI"/>
</dbReference>
<comment type="similarity">
    <text evidence="6 15">Belongs to the class-IV pyridoxal-phosphate-dependent aminotransferase family.</text>
</comment>
<keyword evidence="8 17" id="KW-0028">Amino-acid biosynthesis</keyword>
<comment type="catalytic activity">
    <reaction evidence="14 17">
        <text>L-leucine + 2-oxoglutarate = 4-methyl-2-oxopentanoate + L-glutamate</text>
        <dbReference type="Rhea" id="RHEA:18321"/>
        <dbReference type="ChEBI" id="CHEBI:16810"/>
        <dbReference type="ChEBI" id="CHEBI:17865"/>
        <dbReference type="ChEBI" id="CHEBI:29985"/>
        <dbReference type="ChEBI" id="CHEBI:57427"/>
        <dbReference type="EC" id="2.6.1.42"/>
    </reaction>
</comment>
<dbReference type="NCBIfam" id="TIGR01122">
    <property type="entry name" value="ilvE_I"/>
    <property type="match status" value="1"/>
</dbReference>
<dbReference type="GO" id="GO:0004084">
    <property type="term" value="F:branched-chain-amino-acid transaminase activity"/>
    <property type="evidence" value="ECO:0007669"/>
    <property type="project" value="UniProtKB-EC"/>
</dbReference>
<organism evidence="18 19">
    <name type="scientific">Leptolyngbya cf. ectocarpi LEGE 11479</name>
    <dbReference type="NCBI Taxonomy" id="1828722"/>
    <lineage>
        <taxon>Bacteria</taxon>
        <taxon>Bacillati</taxon>
        <taxon>Cyanobacteriota</taxon>
        <taxon>Cyanophyceae</taxon>
        <taxon>Leptolyngbyales</taxon>
        <taxon>Leptolyngbyaceae</taxon>
        <taxon>Leptolyngbya group</taxon>
        <taxon>Leptolyngbya</taxon>
    </lineage>
</organism>
<name>A0A928ZZF5_LEPEC</name>
<evidence type="ECO:0000256" key="16">
    <source>
        <dbReference type="RuleBase" id="RU004516"/>
    </source>
</evidence>
<dbReference type="FunFam" id="3.20.10.10:FF:000002">
    <property type="entry name" value="D-alanine aminotransferase"/>
    <property type="match status" value="1"/>
</dbReference>
<evidence type="ECO:0000256" key="13">
    <source>
        <dbReference type="ARBA" id="ARBA00048798"/>
    </source>
</evidence>
<dbReference type="RefSeq" id="WP_193996136.1">
    <property type="nucleotide sequence ID" value="NZ_JADEXP010000400.1"/>
</dbReference>
<dbReference type="Gene3D" id="3.30.470.10">
    <property type="match status" value="1"/>
</dbReference>
<dbReference type="InterPro" id="IPR043131">
    <property type="entry name" value="BCAT-like_N"/>
</dbReference>
<evidence type="ECO:0000256" key="5">
    <source>
        <dbReference type="ARBA" id="ARBA00005072"/>
    </source>
</evidence>
<comment type="caution">
    <text evidence="18">The sequence shown here is derived from an EMBL/GenBank/DDBJ whole genome shotgun (WGS) entry which is preliminary data.</text>
</comment>
<accession>A0A928ZZF5</accession>
<dbReference type="EMBL" id="JADEXP010000400">
    <property type="protein sequence ID" value="MBE9070256.1"/>
    <property type="molecule type" value="Genomic_DNA"/>
</dbReference>
<gene>
    <name evidence="17" type="primary">ilvE</name>
    <name evidence="18" type="ORF">IQ260_26800</name>
</gene>
<protein>
    <recommendedName>
        <fullName evidence="17">Branched-chain-amino-acid aminotransferase</fullName>
        <shortName evidence="17">BCAT</shortName>
        <ecNumber evidence="17">2.6.1.42</ecNumber>
    </recommendedName>
</protein>
<evidence type="ECO:0000256" key="11">
    <source>
        <dbReference type="ARBA" id="ARBA00023304"/>
    </source>
</evidence>